<dbReference type="PROSITE" id="PS01124">
    <property type="entry name" value="HTH_ARAC_FAMILY_2"/>
    <property type="match status" value="1"/>
</dbReference>
<evidence type="ECO:0000256" key="1">
    <source>
        <dbReference type="ARBA" id="ARBA00023015"/>
    </source>
</evidence>
<dbReference type="SMART" id="SM00342">
    <property type="entry name" value="HTH_ARAC"/>
    <property type="match status" value="1"/>
</dbReference>
<feature type="domain" description="HTH araC/xylS-type" evidence="4">
    <location>
        <begin position="217"/>
        <end position="315"/>
    </location>
</feature>
<dbReference type="GO" id="GO:0043565">
    <property type="term" value="F:sequence-specific DNA binding"/>
    <property type="evidence" value="ECO:0007669"/>
    <property type="project" value="InterPro"/>
</dbReference>
<dbReference type="AlphaFoldDB" id="A0A2A6F8X8"/>
<comment type="caution">
    <text evidence="5">The sequence shown here is derived from an EMBL/GenBank/DDBJ whole genome shotgun (WGS) entry which is preliminary data.</text>
</comment>
<evidence type="ECO:0000256" key="3">
    <source>
        <dbReference type="ARBA" id="ARBA00023163"/>
    </source>
</evidence>
<keyword evidence="3" id="KW-0804">Transcription</keyword>
<accession>A0A2A6F8X8</accession>
<dbReference type="Pfam" id="PF12852">
    <property type="entry name" value="Cupin_6"/>
    <property type="match status" value="1"/>
</dbReference>
<gene>
    <name evidence="5" type="ORF">CN311_25720</name>
</gene>
<evidence type="ECO:0000259" key="4">
    <source>
        <dbReference type="PROSITE" id="PS01124"/>
    </source>
</evidence>
<dbReference type="Pfam" id="PF12833">
    <property type="entry name" value="HTH_18"/>
    <property type="match status" value="1"/>
</dbReference>
<dbReference type="InterPro" id="IPR009057">
    <property type="entry name" value="Homeodomain-like_sf"/>
</dbReference>
<dbReference type="InterPro" id="IPR014710">
    <property type="entry name" value="RmlC-like_jellyroll"/>
</dbReference>
<dbReference type="InterPro" id="IPR050204">
    <property type="entry name" value="AraC_XylS_family_regulators"/>
</dbReference>
<dbReference type="GO" id="GO:0003700">
    <property type="term" value="F:DNA-binding transcription factor activity"/>
    <property type="evidence" value="ECO:0007669"/>
    <property type="project" value="InterPro"/>
</dbReference>
<evidence type="ECO:0000256" key="2">
    <source>
        <dbReference type="ARBA" id="ARBA00023125"/>
    </source>
</evidence>
<dbReference type="PRINTS" id="PR00032">
    <property type="entry name" value="HTHARAC"/>
</dbReference>
<evidence type="ECO:0000313" key="6">
    <source>
        <dbReference type="Proteomes" id="UP000219182"/>
    </source>
</evidence>
<dbReference type="SUPFAM" id="SSF46689">
    <property type="entry name" value="Homeodomain-like"/>
    <property type="match status" value="2"/>
</dbReference>
<protein>
    <submittedName>
        <fullName evidence="5">AraC family transcriptional regulator</fullName>
    </submittedName>
</protein>
<dbReference type="InterPro" id="IPR018060">
    <property type="entry name" value="HTH_AraC"/>
</dbReference>
<dbReference type="Proteomes" id="UP000219182">
    <property type="component" value="Unassembled WGS sequence"/>
</dbReference>
<keyword evidence="6" id="KW-1185">Reference proteome</keyword>
<dbReference type="EMBL" id="NWQG01000198">
    <property type="protein sequence ID" value="PDQ18232.1"/>
    <property type="molecule type" value="Genomic_DNA"/>
</dbReference>
<dbReference type="PANTHER" id="PTHR46796:SF7">
    <property type="entry name" value="ARAC FAMILY TRANSCRIPTIONAL REGULATOR"/>
    <property type="match status" value="1"/>
</dbReference>
<organism evidence="5 6">
    <name type="scientific">Mesorhizobium sanjuanii</name>
    <dbReference type="NCBI Taxonomy" id="2037900"/>
    <lineage>
        <taxon>Bacteria</taxon>
        <taxon>Pseudomonadati</taxon>
        <taxon>Pseudomonadota</taxon>
        <taxon>Alphaproteobacteria</taxon>
        <taxon>Hyphomicrobiales</taxon>
        <taxon>Phyllobacteriaceae</taxon>
        <taxon>Mesorhizobium</taxon>
    </lineage>
</organism>
<reference evidence="5 6" key="1">
    <citation type="submission" date="2017-09" db="EMBL/GenBank/DDBJ databases">
        <title>Mesorhizobum sanjuanii sp. nov. isolated from nodules of Lotus tenuis in saline-alkaline lowlands of Flooding Pampa.</title>
        <authorList>
            <person name="Sannazzaro A.I."/>
            <person name="Torres Tejerizo G.A."/>
            <person name="Fontana F."/>
            <person name="Cumpa Velazquez L.M."/>
            <person name="Hansen L."/>
            <person name="Pistorio M."/>
            <person name="Estrella M.J."/>
        </authorList>
    </citation>
    <scope>NUCLEOTIDE SEQUENCE [LARGE SCALE GENOMIC DNA]</scope>
    <source>
        <strain evidence="5 6">BSA136</strain>
    </source>
</reference>
<dbReference type="InterPro" id="IPR011051">
    <property type="entry name" value="RmlC_Cupin_sf"/>
</dbReference>
<dbReference type="InterPro" id="IPR018062">
    <property type="entry name" value="HTH_AraC-typ_CS"/>
</dbReference>
<dbReference type="PROSITE" id="PS00041">
    <property type="entry name" value="HTH_ARAC_FAMILY_1"/>
    <property type="match status" value="1"/>
</dbReference>
<dbReference type="Gene3D" id="1.10.10.60">
    <property type="entry name" value="Homeodomain-like"/>
    <property type="match status" value="2"/>
</dbReference>
<dbReference type="InterPro" id="IPR032783">
    <property type="entry name" value="AraC_lig"/>
</dbReference>
<keyword evidence="1" id="KW-0805">Transcription regulation</keyword>
<name>A0A2A6F8X8_9HYPH</name>
<dbReference type="Gene3D" id="2.60.120.10">
    <property type="entry name" value="Jelly Rolls"/>
    <property type="match status" value="1"/>
</dbReference>
<dbReference type="PANTHER" id="PTHR46796">
    <property type="entry name" value="HTH-TYPE TRANSCRIPTIONAL ACTIVATOR RHAS-RELATED"/>
    <property type="match status" value="1"/>
</dbReference>
<proteinExistence type="predicted"/>
<dbReference type="SUPFAM" id="SSF51182">
    <property type="entry name" value="RmlC-like cupins"/>
    <property type="match status" value="1"/>
</dbReference>
<dbReference type="RefSeq" id="WP_097576472.1">
    <property type="nucleotide sequence ID" value="NZ_NWQG01000198.1"/>
</dbReference>
<sequence length="337" mass="36854">MDALSEALNAVRMTGAIFYHAECTAPWGFQVPHVRDVAHVLAPGTERLVSYHLVTEGRAVVCFPQSTIPVSAGDVLIIPHGDAHTVSNGSPSKFVDSGSTLGRFLAGDLTTMRLGGGGETTRFVCGYFGCERHADKLFLAGLPLMIRINIRGDSAGEWLENSIRHLVSEAGCGRPGQSILLSKMAEALFIETLRRYMERLPAEQTGWLAGARDVVVGSALALMHRRPFHPWTIAELAMEAGTSRSVLAQRFTLYLGEPPLAYLARWRLQLAARLLETTQHTVLQVASEVGYDSEAAFNRAFKREFGIPPGQFRKRGSQSDPVEAERKIAARISLEVT</sequence>
<evidence type="ECO:0000313" key="5">
    <source>
        <dbReference type="EMBL" id="PDQ18232.1"/>
    </source>
</evidence>
<dbReference type="InterPro" id="IPR020449">
    <property type="entry name" value="Tscrpt_reg_AraC-type_HTH"/>
</dbReference>
<keyword evidence="2" id="KW-0238">DNA-binding</keyword>